<accession>A0A9P4RAC2</accession>
<feature type="compositionally biased region" description="Acidic residues" evidence="1">
    <location>
        <begin position="250"/>
        <end position="263"/>
    </location>
</feature>
<dbReference type="OrthoDB" id="3798947at2759"/>
<feature type="compositionally biased region" description="Basic and acidic residues" evidence="1">
    <location>
        <begin position="300"/>
        <end position="312"/>
    </location>
</feature>
<comment type="caution">
    <text evidence="2">The sequence shown here is derived from an EMBL/GenBank/DDBJ whole genome shotgun (WGS) entry which is preliminary data.</text>
</comment>
<feature type="non-terminal residue" evidence="2">
    <location>
        <position position="312"/>
    </location>
</feature>
<feature type="compositionally biased region" description="Basic and acidic residues" evidence="1">
    <location>
        <begin position="113"/>
        <end position="126"/>
    </location>
</feature>
<evidence type="ECO:0000313" key="2">
    <source>
        <dbReference type="EMBL" id="KAF2741065.1"/>
    </source>
</evidence>
<feature type="region of interest" description="Disordered" evidence="1">
    <location>
        <begin position="1"/>
        <end position="312"/>
    </location>
</feature>
<protein>
    <submittedName>
        <fullName evidence="2">Uncharacterized protein</fullName>
    </submittedName>
</protein>
<organism evidence="2 3">
    <name type="scientific">Polyplosphaeria fusca</name>
    <dbReference type="NCBI Taxonomy" id="682080"/>
    <lineage>
        <taxon>Eukaryota</taxon>
        <taxon>Fungi</taxon>
        <taxon>Dikarya</taxon>
        <taxon>Ascomycota</taxon>
        <taxon>Pezizomycotina</taxon>
        <taxon>Dothideomycetes</taxon>
        <taxon>Pleosporomycetidae</taxon>
        <taxon>Pleosporales</taxon>
        <taxon>Tetraplosphaeriaceae</taxon>
        <taxon>Polyplosphaeria</taxon>
    </lineage>
</organism>
<dbReference type="AlphaFoldDB" id="A0A9P4RAC2"/>
<feature type="non-terminal residue" evidence="2">
    <location>
        <position position="1"/>
    </location>
</feature>
<dbReference type="Proteomes" id="UP000799444">
    <property type="component" value="Unassembled WGS sequence"/>
</dbReference>
<evidence type="ECO:0000256" key="1">
    <source>
        <dbReference type="SAM" id="MobiDB-lite"/>
    </source>
</evidence>
<reference evidence="2" key="1">
    <citation type="journal article" date="2020" name="Stud. Mycol.">
        <title>101 Dothideomycetes genomes: a test case for predicting lifestyles and emergence of pathogens.</title>
        <authorList>
            <person name="Haridas S."/>
            <person name="Albert R."/>
            <person name="Binder M."/>
            <person name="Bloem J."/>
            <person name="Labutti K."/>
            <person name="Salamov A."/>
            <person name="Andreopoulos B."/>
            <person name="Baker S."/>
            <person name="Barry K."/>
            <person name="Bills G."/>
            <person name="Bluhm B."/>
            <person name="Cannon C."/>
            <person name="Castanera R."/>
            <person name="Culley D."/>
            <person name="Daum C."/>
            <person name="Ezra D."/>
            <person name="Gonzalez J."/>
            <person name="Henrissat B."/>
            <person name="Kuo A."/>
            <person name="Liang C."/>
            <person name="Lipzen A."/>
            <person name="Lutzoni F."/>
            <person name="Magnuson J."/>
            <person name="Mondo S."/>
            <person name="Nolan M."/>
            <person name="Ohm R."/>
            <person name="Pangilinan J."/>
            <person name="Park H.-J."/>
            <person name="Ramirez L."/>
            <person name="Alfaro M."/>
            <person name="Sun H."/>
            <person name="Tritt A."/>
            <person name="Yoshinaga Y."/>
            <person name="Zwiers L.-H."/>
            <person name="Turgeon B."/>
            <person name="Goodwin S."/>
            <person name="Spatafora J."/>
            <person name="Crous P."/>
            <person name="Grigoriev I."/>
        </authorList>
    </citation>
    <scope>NUCLEOTIDE SEQUENCE</scope>
    <source>
        <strain evidence="2">CBS 125425</strain>
    </source>
</reference>
<dbReference type="EMBL" id="ML996098">
    <property type="protein sequence ID" value="KAF2741065.1"/>
    <property type="molecule type" value="Genomic_DNA"/>
</dbReference>
<proteinExistence type="predicted"/>
<keyword evidence="3" id="KW-1185">Reference proteome</keyword>
<evidence type="ECO:0000313" key="3">
    <source>
        <dbReference type="Proteomes" id="UP000799444"/>
    </source>
</evidence>
<gene>
    <name evidence="2" type="ORF">EJ04DRAFT_422512</name>
</gene>
<sequence>SNNHSPGLTDMRGSLPYSSSSANDSRYDRYAAQSTPPPLPKRSSAYSYRPSGADRYNSRKRNTSTWPPSPSVEDEVDSLAKEWPSVGSTSDEDDEARGPRGAVDQYPIIEDIEQPRDERQFDDRRFVLVSDPSADADSDAAARDRRRKSFAERGNMPYLKTDIDDAPVIPQRKSTPYAYTKPPKESTAPSPGDYFLSPEPITPNAANIPRSVPARDTWDSRDQKAKPTRPTHSRNDSLTQSPRTPKNDVFEDSDSDADADADGDTTYLRTERKPARYSFVKSDLQKEDLRTNVLESQAQAERRRSERPQSRP</sequence>
<name>A0A9P4RAC2_9PLEO</name>
<feature type="compositionally biased region" description="Basic and acidic residues" evidence="1">
    <location>
        <begin position="216"/>
        <end position="225"/>
    </location>
</feature>